<dbReference type="GO" id="GO:0016020">
    <property type="term" value="C:membrane"/>
    <property type="evidence" value="ECO:0007669"/>
    <property type="project" value="UniProtKB-SubCell"/>
</dbReference>
<name>A0A9P3HBF1_9FUNG</name>
<dbReference type="Proteomes" id="UP000827284">
    <property type="component" value="Unassembled WGS sequence"/>
</dbReference>
<dbReference type="AlphaFoldDB" id="A0A9P3HBF1"/>
<accession>A0A9P3HBF1</accession>
<feature type="region of interest" description="Disordered" evidence="5">
    <location>
        <begin position="275"/>
        <end position="305"/>
    </location>
</feature>
<comment type="subcellular location">
    <subcellularLocation>
        <location evidence="1">Membrane</location>
        <topology evidence="1">Multi-pass membrane protein</topology>
    </subcellularLocation>
</comment>
<dbReference type="SUPFAM" id="SSF81330">
    <property type="entry name" value="Gated mechanosensitive channel"/>
    <property type="match status" value="1"/>
</dbReference>
<dbReference type="InterPro" id="IPR036019">
    <property type="entry name" value="MscL_channel"/>
</dbReference>
<keyword evidence="3 6" id="KW-1133">Transmembrane helix</keyword>
<evidence type="ECO:0000256" key="6">
    <source>
        <dbReference type="SAM" id="Phobius"/>
    </source>
</evidence>
<sequence>MPVGETLNAGMHGAANLGHGVLNKSKGFCQEFKDFLNKGNAFDLAVAFVIATAFSAVVKSLVDDIITPIFGLANNRNLDEMFLVIRCGRTCSYPTIALAQADGAVTWNWGRFINTVINLILVGLFLFLLVKLYYTLRRKAFVKDKPCPYCGKDMSGDAVRCPFCTSWLDQDVRRKVDGDLNQERSMSTTTFGSSGALLREKDQIEVVTDGHTSGNAYQQGMNPNPLNPYANQNLAGAQMGTAAGMATNLAPQFGGAGAGGIGMSGGLGGGPVGASNLSVNSDSNGQVTLDTASATPSASGSASRA</sequence>
<dbReference type="InterPro" id="IPR037673">
    <property type="entry name" value="MSC/AndL"/>
</dbReference>
<dbReference type="Gene3D" id="1.10.1200.120">
    <property type="entry name" value="Large-conductance mechanosensitive channel, MscL, domain 1"/>
    <property type="match status" value="1"/>
</dbReference>
<dbReference type="Pfam" id="PF01741">
    <property type="entry name" value="MscL"/>
    <property type="match status" value="1"/>
</dbReference>
<feature type="compositionally biased region" description="Polar residues" evidence="5">
    <location>
        <begin position="275"/>
        <end position="291"/>
    </location>
</feature>
<protein>
    <submittedName>
        <fullName evidence="7">Large conductance mechanosensitive channel</fullName>
    </submittedName>
</protein>
<reference evidence="7" key="2">
    <citation type="journal article" date="2022" name="Microbiol. Resour. Announc.">
        <title>Whole-Genome Sequence of Entomortierella parvispora E1425, a Mucoromycotan Fungus Associated with Burkholderiaceae-Related Endosymbiotic Bacteria.</title>
        <authorList>
            <person name="Herlambang A."/>
            <person name="Guo Y."/>
            <person name="Takashima Y."/>
            <person name="Narisawa K."/>
            <person name="Ohta H."/>
            <person name="Nishizawa T."/>
        </authorList>
    </citation>
    <scope>NUCLEOTIDE SEQUENCE</scope>
    <source>
        <strain evidence="7">E1425</strain>
    </source>
</reference>
<evidence type="ECO:0000256" key="4">
    <source>
        <dbReference type="ARBA" id="ARBA00023136"/>
    </source>
</evidence>
<feature type="transmembrane region" description="Helical" evidence="6">
    <location>
        <begin position="112"/>
        <end position="134"/>
    </location>
</feature>
<keyword evidence="2 6" id="KW-0812">Transmembrane</keyword>
<dbReference type="EMBL" id="BQFW01000008">
    <property type="protein sequence ID" value="GJJ73323.1"/>
    <property type="molecule type" value="Genomic_DNA"/>
</dbReference>
<dbReference type="GO" id="GO:0008381">
    <property type="term" value="F:mechanosensitive monoatomic ion channel activity"/>
    <property type="evidence" value="ECO:0007669"/>
    <property type="project" value="TreeGrafter"/>
</dbReference>
<evidence type="ECO:0000256" key="2">
    <source>
        <dbReference type="ARBA" id="ARBA00022692"/>
    </source>
</evidence>
<organism evidence="7 8">
    <name type="scientific">Entomortierella parvispora</name>
    <dbReference type="NCBI Taxonomy" id="205924"/>
    <lineage>
        <taxon>Eukaryota</taxon>
        <taxon>Fungi</taxon>
        <taxon>Fungi incertae sedis</taxon>
        <taxon>Mucoromycota</taxon>
        <taxon>Mortierellomycotina</taxon>
        <taxon>Mortierellomycetes</taxon>
        <taxon>Mortierellales</taxon>
        <taxon>Mortierellaceae</taxon>
        <taxon>Entomortierella</taxon>
    </lineage>
</organism>
<dbReference type="PANTHER" id="PTHR30266:SF2">
    <property type="entry name" value="LARGE-CONDUCTANCE MECHANOSENSITIVE CHANNEL"/>
    <property type="match status" value="1"/>
</dbReference>
<dbReference type="OrthoDB" id="10010920at2759"/>
<keyword evidence="8" id="KW-1185">Reference proteome</keyword>
<proteinExistence type="predicted"/>
<comment type="caution">
    <text evidence="7">The sequence shown here is derived from an EMBL/GenBank/DDBJ whole genome shotgun (WGS) entry which is preliminary data.</text>
</comment>
<reference evidence="7" key="1">
    <citation type="submission" date="2021-11" db="EMBL/GenBank/DDBJ databases">
        <authorList>
            <person name="Herlambang A."/>
            <person name="Guo Y."/>
            <person name="Takashima Y."/>
            <person name="Nishizawa T."/>
        </authorList>
    </citation>
    <scope>NUCLEOTIDE SEQUENCE</scope>
    <source>
        <strain evidence="7">E1425</strain>
    </source>
</reference>
<feature type="compositionally biased region" description="Low complexity" evidence="5">
    <location>
        <begin position="292"/>
        <end position="305"/>
    </location>
</feature>
<evidence type="ECO:0000313" key="8">
    <source>
        <dbReference type="Proteomes" id="UP000827284"/>
    </source>
</evidence>
<gene>
    <name evidence="7" type="ORF">EMPS_05681</name>
</gene>
<keyword evidence="4 6" id="KW-0472">Membrane</keyword>
<evidence type="ECO:0000313" key="7">
    <source>
        <dbReference type="EMBL" id="GJJ73323.1"/>
    </source>
</evidence>
<evidence type="ECO:0000256" key="1">
    <source>
        <dbReference type="ARBA" id="ARBA00004141"/>
    </source>
</evidence>
<dbReference type="PANTHER" id="PTHR30266">
    <property type="entry name" value="MECHANOSENSITIVE CHANNEL MSCL"/>
    <property type="match status" value="1"/>
</dbReference>
<evidence type="ECO:0000256" key="5">
    <source>
        <dbReference type="SAM" id="MobiDB-lite"/>
    </source>
</evidence>
<evidence type="ECO:0000256" key="3">
    <source>
        <dbReference type="ARBA" id="ARBA00022989"/>
    </source>
</evidence>